<evidence type="ECO:0000256" key="1">
    <source>
        <dbReference type="SAM" id="MobiDB-lite"/>
    </source>
</evidence>
<sequence>MPARRASPRPRTRQLQAEAQAPQATPEGAGPRSSLPSKRTRPHTTRPRCTKIVASRDFEAVPGPAGHPRYEYTTNIKFLPPSYFQYKYRSATRQGSATPSVHHLAEHSPPASPRRSAKSTKQQRTKAVNVEPKLSLRQDKDDQNELELRQKCTGAQFSDNLVPALIPADTTSPQEILHDNSPYRSLDPVVPQGSPSSTTSKGIRPRADCGLLQSSNMIFEPCPSNPANCKQGPLLSSLLAKGTLDNLQSLSLTAVENPSLATLARRQARHARVAWDEEPERDDEKNPSPFSSIVQFPPPVIQPTIPAARRARSAETLTVSQDVDDSLLDFMFVDL</sequence>
<proteinExistence type="predicted"/>
<gene>
    <name evidence="2" type="ORF">DHA2_151553</name>
</gene>
<evidence type="ECO:0000313" key="2">
    <source>
        <dbReference type="EMBL" id="ESU35900.1"/>
    </source>
</evidence>
<feature type="compositionally biased region" description="Basic and acidic residues" evidence="1">
    <location>
        <begin position="134"/>
        <end position="143"/>
    </location>
</feature>
<dbReference type="VEuPathDB" id="GiardiaDB:GL50581_1040"/>
<organism evidence="2 3">
    <name type="scientific">Giardia intestinalis</name>
    <name type="common">Giardia lamblia</name>
    <dbReference type="NCBI Taxonomy" id="5741"/>
    <lineage>
        <taxon>Eukaryota</taxon>
        <taxon>Metamonada</taxon>
        <taxon>Diplomonadida</taxon>
        <taxon>Hexamitidae</taxon>
        <taxon>Giardiinae</taxon>
        <taxon>Giardia</taxon>
    </lineage>
</organism>
<dbReference type="AlphaFoldDB" id="V6TG38"/>
<comment type="caution">
    <text evidence="2">The sequence shown here is derived from an EMBL/GenBank/DDBJ whole genome shotgun (WGS) entry which is preliminary data.</text>
</comment>
<feature type="region of interest" description="Disordered" evidence="1">
    <location>
        <begin position="272"/>
        <end position="300"/>
    </location>
</feature>
<dbReference type="EMBL" id="AHGT01000064">
    <property type="protein sequence ID" value="ESU35900.1"/>
    <property type="molecule type" value="Genomic_DNA"/>
</dbReference>
<name>V6TG38_GIAIN</name>
<dbReference type="VEuPathDB" id="GiardiaDB:QR46_1007"/>
<protein>
    <submittedName>
        <fullName evidence="2">Uncharacterized protein</fullName>
    </submittedName>
</protein>
<feature type="region of interest" description="Disordered" evidence="1">
    <location>
        <begin position="90"/>
        <end position="143"/>
    </location>
</feature>
<feature type="compositionally biased region" description="Low complexity" evidence="1">
    <location>
        <begin position="16"/>
        <end position="31"/>
    </location>
</feature>
<dbReference type="VEuPathDB" id="GiardiaDB:GL50803_0011174"/>
<feature type="region of interest" description="Disordered" evidence="1">
    <location>
        <begin position="177"/>
        <end position="205"/>
    </location>
</feature>
<feature type="compositionally biased region" description="Basic residues" evidence="1">
    <location>
        <begin position="1"/>
        <end position="12"/>
    </location>
</feature>
<reference evidence="2 3" key="2">
    <citation type="journal article" date="2013" name="Genome Biol. Evol.">
        <title>Genome sequencing of Giardia lamblia genotypes A2 and B isolates (DH and GS) and comparative analysis with the genomes of genotypes A1 and E (WB and Pig).</title>
        <authorList>
            <person name="Adam R.D."/>
            <person name="Dahlstrom E.W."/>
            <person name="Martens C.A."/>
            <person name="Bruno D.P."/>
            <person name="Barbian K.D."/>
            <person name="Ricklefs S.M."/>
            <person name="Hernandez M.M."/>
            <person name="Narla N.P."/>
            <person name="Patel R.B."/>
            <person name="Porcella S.F."/>
            <person name="Nash T.E."/>
        </authorList>
    </citation>
    <scope>NUCLEOTIDE SEQUENCE [LARGE SCALE GENOMIC DNA]</scope>
    <source>
        <strain evidence="2 3">DH</strain>
    </source>
</reference>
<feature type="compositionally biased region" description="Basic residues" evidence="1">
    <location>
        <begin position="115"/>
        <end position="124"/>
    </location>
</feature>
<accession>V6TG38</accession>
<dbReference type="Proteomes" id="UP000018320">
    <property type="component" value="Unassembled WGS sequence"/>
</dbReference>
<reference evidence="3" key="1">
    <citation type="submission" date="2012-02" db="EMBL/GenBank/DDBJ databases">
        <title>Genome sequencing of Giardia lamblia Genotypes A2 and B isolates (DH and GS) and comparative analysis with the genomes of Genotypes A1 and E (WB and Pig).</title>
        <authorList>
            <person name="Adam R."/>
            <person name="Dahlstrom E."/>
            <person name="Martens C."/>
            <person name="Bruno D."/>
            <person name="Barbian K."/>
            <person name="Porcella S.F."/>
            <person name="Nash T."/>
        </authorList>
    </citation>
    <scope>NUCLEOTIDE SEQUENCE</scope>
    <source>
        <strain evidence="3">DH</strain>
    </source>
</reference>
<dbReference type="VEuPathDB" id="GiardiaDB:DHA2_151553"/>
<feature type="compositionally biased region" description="Basic residues" evidence="1">
    <location>
        <begin position="38"/>
        <end position="49"/>
    </location>
</feature>
<feature type="region of interest" description="Disordered" evidence="1">
    <location>
        <begin position="1"/>
        <end position="70"/>
    </location>
</feature>
<evidence type="ECO:0000313" key="3">
    <source>
        <dbReference type="Proteomes" id="UP000018320"/>
    </source>
</evidence>